<dbReference type="Proteomes" id="UP000005239">
    <property type="component" value="Unassembled WGS sequence"/>
</dbReference>
<dbReference type="PANTHER" id="PTHR21459">
    <property type="entry name" value="PROTEIN CBG08968"/>
    <property type="match status" value="1"/>
</dbReference>
<dbReference type="AlphaFoldDB" id="A0A8R1UQX0"/>
<proteinExistence type="predicted"/>
<evidence type="ECO:0000259" key="1">
    <source>
        <dbReference type="Pfam" id="PF14529"/>
    </source>
</evidence>
<evidence type="ECO:0000313" key="2">
    <source>
        <dbReference type="EnsemblMetazoa" id="PPA38190.1"/>
    </source>
</evidence>
<dbReference type="EnsemblMetazoa" id="PPA38190.1">
    <property type="protein sequence ID" value="PPA38190.1"/>
    <property type="gene ID" value="WBGene00276559"/>
</dbReference>
<protein>
    <submittedName>
        <fullName evidence="2">Endo/exonuclease/phosphatase domain-containing protein</fullName>
    </submittedName>
</protein>
<reference evidence="2" key="2">
    <citation type="submission" date="2022-06" db="UniProtKB">
        <authorList>
            <consortium name="EnsemblMetazoa"/>
        </authorList>
    </citation>
    <scope>IDENTIFICATION</scope>
    <source>
        <strain evidence="2">PS312</strain>
    </source>
</reference>
<name>A0A8R1UQX0_PRIPA</name>
<sequence>SLPYRKLRVITVYRSPSSPPESFTSFLEFISPLMSQQFPCILVGDFNYPNIDWPSLSSPTNEDIIDFACDHHLMQLVTFPTRLLRCLDLVFCNSAVVCNLSPSVPLSDHLSLIFDLCIPPPPSRLHSPSRMYRHANWNSINDHIFNHDWTVALNALDTNSAYEYFVRFVNNLLDAFVPLSKPTHHSRYPRTLKILYGKCATLVRLAPNSVQCITMTSRFNKAFLNYHCFVETQIVSSRNSKAFYTLCNDRIKSPKTTPSGLIDSKGTVLLTNDEKCLAFSSFFSSAFAVPQQSPLPLPSPSLIFDLSVISHADILCALRTLSPKINVSPDQIPSIVLAKCKFSIVSPLAIIFNKSLLTSQYHINNIPLIPPSDKKLFVKDLGVFFTPSLSFSEHINKFISKSRSKNRRTMIDLSFVHSILHKRTLLDTSSLLYLSPLSRPLRNSHNLRITLPFLPPSSHSTLLEPLLYGIHCPPPQYHLEVTPSAYSYRPNHPPSSLIPKLNHGSIFDLYPPPPHSPTLAAARTESTTSTDIRLWSTLSHLYVHYSDGINNE</sequence>
<dbReference type="Gene3D" id="3.60.10.10">
    <property type="entry name" value="Endonuclease/exonuclease/phosphatase"/>
    <property type="match status" value="1"/>
</dbReference>
<feature type="domain" description="Endonuclease/exonuclease/phosphatase" evidence="1">
    <location>
        <begin position="8"/>
        <end position="111"/>
    </location>
</feature>
<dbReference type="PANTHER" id="PTHR21459:SF2">
    <property type="entry name" value="PROTEIN CBG08968"/>
    <property type="match status" value="1"/>
</dbReference>
<reference evidence="3" key="1">
    <citation type="journal article" date="2008" name="Nat. Genet.">
        <title>The Pristionchus pacificus genome provides a unique perspective on nematode lifestyle and parasitism.</title>
        <authorList>
            <person name="Dieterich C."/>
            <person name="Clifton S.W."/>
            <person name="Schuster L.N."/>
            <person name="Chinwalla A."/>
            <person name="Delehaunty K."/>
            <person name="Dinkelacker I."/>
            <person name="Fulton L."/>
            <person name="Fulton R."/>
            <person name="Godfrey J."/>
            <person name="Minx P."/>
            <person name="Mitreva M."/>
            <person name="Roeseler W."/>
            <person name="Tian H."/>
            <person name="Witte H."/>
            <person name="Yang S.P."/>
            <person name="Wilson R.K."/>
            <person name="Sommer R.J."/>
        </authorList>
    </citation>
    <scope>NUCLEOTIDE SEQUENCE [LARGE SCALE GENOMIC DNA]</scope>
    <source>
        <strain evidence="3">PS312</strain>
    </source>
</reference>
<dbReference type="Pfam" id="PF14529">
    <property type="entry name" value="Exo_endo_phos_2"/>
    <property type="match status" value="1"/>
</dbReference>
<dbReference type="SUPFAM" id="SSF56219">
    <property type="entry name" value="DNase I-like"/>
    <property type="match status" value="1"/>
</dbReference>
<dbReference type="InterPro" id="IPR005135">
    <property type="entry name" value="Endo/exonuclease/phosphatase"/>
</dbReference>
<dbReference type="InterPro" id="IPR036691">
    <property type="entry name" value="Endo/exonu/phosph_ase_sf"/>
</dbReference>
<dbReference type="GO" id="GO:0031012">
    <property type="term" value="C:extracellular matrix"/>
    <property type="evidence" value="ECO:0000318"/>
    <property type="project" value="GO_Central"/>
</dbReference>
<keyword evidence="3" id="KW-1185">Reference proteome</keyword>
<evidence type="ECO:0000313" key="3">
    <source>
        <dbReference type="Proteomes" id="UP000005239"/>
    </source>
</evidence>
<dbReference type="GO" id="GO:0007508">
    <property type="term" value="P:larval heart development"/>
    <property type="evidence" value="ECO:0000318"/>
    <property type="project" value="GO_Central"/>
</dbReference>
<gene>
    <name evidence="2" type="primary">WBGene00276559</name>
</gene>
<dbReference type="GO" id="GO:0003824">
    <property type="term" value="F:catalytic activity"/>
    <property type="evidence" value="ECO:0007669"/>
    <property type="project" value="InterPro"/>
</dbReference>
<dbReference type="GO" id="GO:0061343">
    <property type="term" value="P:cell adhesion involved in heart morphogenesis"/>
    <property type="evidence" value="ECO:0000318"/>
    <property type="project" value="GO_Central"/>
</dbReference>
<organism evidence="2 3">
    <name type="scientific">Pristionchus pacificus</name>
    <name type="common">Parasitic nematode worm</name>
    <dbReference type="NCBI Taxonomy" id="54126"/>
    <lineage>
        <taxon>Eukaryota</taxon>
        <taxon>Metazoa</taxon>
        <taxon>Ecdysozoa</taxon>
        <taxon>Nematoda</taxon>
        <taxon>Chromadorea</taxon>
        <taxon>Rhabditida</taxon>
        <taxon>Rhabditina</taxon>
        <taxon>Diplogasteromorpha</taxon>
        <taxon>Diplogasteroidea</taxon>
        <taxon>Neodiplogasteridae</taxon>
        <taxon>Pristionchus</taxon>
    </lineage>
</organism>
<accession>A0A8R1UQX0</accession>